<dbReference type="InterPro" id="IPR046342">
    <property type="entry name" value="CBS_dom_sf"/>
</dbReference>
<organism evidence="4 5">
    <name type="scientific">Azospirillum rugosum</name>
    <dbReference type="NCBI Taxonomy" id="416170"/>
    <lineage>
        <taxon>Bacteria</taxon>
        <taxon>Pseudomonadati</taxon>
        <taxon>Pseudomonadota</taxon>
        <taxon>Alphaproteobacteria</taxon>
        <taxon>Rhodospirillales</taxon>
        <taxon>Azospirillaceae</taxon>
        <taxon>Azospirillum</taxon>
    </lineage>
</organism>
<dbReference type="Gene3D" id="3.10.580.10">
    <property type="entry name" value="CBS-domain"/>
    <property type="match status" value="1"/>
</dbReference>
<evidence type="ECO:0000256" key="1">
    <source>
        <dbReference type="ARBA" id="ARBA00023122"/>
    </source>
</evidence>
<dbReference type="InterPro" id="IPR000644">
    <property type="entry name" value="CBS_dom"/>
</dbReference>
<dbReference type="Proteomes" id="UP000781958">
    <property type="component" value="Unassembled WGS sequence"/>
</dbReference>
<dbReference type="RefSeq" id="WP_209762476.1">
    <property type="nucleotide sequence ID" value="NZ_JAGINP010000001.1"/>
</dbReference>
<sequence>MQIREIMTRQVELVNPDTPLQDAARMMRDANIGFLPVGENDRLVGTLTDRDIAVRAVAEGKDVKTAKVADAMTPDLAFAFDDQDSSEAAQIMAEKQIRRLPILNRDKRLVGVVALGDLATKTGDDDVVGQTVQDVSEPTKGKR</sequence>
<dbReference type="SUPFAM" id="SSF54631">
    <property type="entry name" value="CBS-domain pair"/>
    <property type="match status" value="1"/>
</dbReference>
<reference evidence="4 5" key="1">
    <citation type="submission" date="2021-03" db="EMBL/GenBank/DDBJ databases">
        <title>Genomic Encyclopedia of Type Strains, Phase III (KMG-III): the genomes of soil and plant-associated and newly described type strains.</title>
        <authorList>
            <person name="Whitman W."/>
        </authorList>
    </citation>
    <scope>NUCLEOTIDE SEQUENCE [LARGE SCALE GENOMIC DNA]</scope>
    <source>
        <strain evidence="4 5">IMMIB AFH-6</strain>
    </source>
</reference>
<evidence type="ECO:0000256" key="2">
    <source>
        <dbReference type="PROSITE-ProRule" id="PRU00703"/>
    </source>
</evidence>
<evidence type="ECO:0000313" key="5">
    <source>
        <dbReference type="Proteomes" id="UP000781958"/>
    </source>
</evidence>
<dbReference type="SMART" id="SM00116">
    <property type="entry name" value="CBS"/>
    <property type="match status" value="2"/>
</dbReference>
<dbReference type="Pfam" id="PF00571">
    <property type="entry name" value="CBS"/>
    <property type="match status" value="2"/>
</dbReference>
<protein>
    <submittedName>
        <fullName evidence="4">CBS domain-containing protein</fullName>
    </submittedName>
</protein>
<keyword evidence="5" id="KW-1185">Reference proteome</keyword>
<keyword evidence="1 2" id="KW-0129">CBS domain</keyword>
<dbReference type="PANTHER" id="PTHR43080">
    <property type="entry name" value="CBS DOMAIN-CONTAINING PROTEIN CBSX3, MITOCHONDRIAL"/>
    <property type="match status" value="1"/>
</dbReference>
<evidence type="ECO:0000259" key="3">
    <source>
        <dbReference type="PROSITE" id="PS51371"/>
    </source>
</evidence>
<name>A0ABS4SD73_9PROT</name>
<dbReference type="PROSITE" id="PS51371">
    <property type="entry name" value="CBS"/>
    <property type="match status" value="2"/>
</dbReference>
<evidence type="ECO:0000313" key="4">
    <source>
        <dbReference type="EMBL" id="MBP2290442.1"/>
    </source>
</evidence>
<accession>A0ABS4SD73</accession>
<comment type="caution">
    <text evidence="4">The sequence shown here is derived from an EMBL/GenBank/DDBJ whole genome shotgun (WGS) entry which is preliminary data.</text>
</comment>
<dbReference type="InterPro" id="IPR051257">
    <property type="entry name" value="Diverse_CBS-Domain"/>
</dbReference>
<feature type="domain" description="CBS" evidence="3">
    <location>
        <begin position="72"/>
        <end position="128"/>
    </location>
</feature>
<feature type="domain" description="CBS" evidence="3">
    <location>
        <begin position="7"/>
        <end position="63"/>
    </location>
</feature>
<dbReference type="PANTHER" id="PTHR43080:SF2">
    <property type="entry name" value="CBS DOMAIN-CONTAINING PROTEIN"/>
    <property type="match status" value="1"/>
</dbReference>
<proteinExistence type="predicted"/>
<gene>
    <name evidence="4" type="ORF">J2851_000179</name>
</gene>
<dbReference type="EMBL" id="JAGINP010000001">
    <property type="protein sequence ID" value="MBP2290442.1"/>
    <property type="molecule type" value="Genomic_DNA"/>
</dbReference>
<dbReference type="CDD" id="cd04622">
    <property type="entry name" value="CBS_pair_HRP1_like"/>
    <property type="match status" value="1"/>
</dbReference>